<accession>A0A8J3S6P9</accession>
<dbReference type="SMART" id="SM00448">
    <property type="entry name" value="REC"/>
    <property type="match status" value="1"/>
</dbReference>
<dbReference type="InterPro" id="IPR001789">
    <property type="entry name" value="Sig_transdc_resp-reg_receiver"/>
</dbReference>
<evidence type="ECO:0000256" key="4">
    <source>
        <dbReference type="ARBA" id="ARBA00023125"/>
    </source>
</evidence>
<evidence type="ECO:0000259" key="7">
    <source>
        <dbReference type="PROSITE" id="PS50110"/>
    </source>
</evidence>
<dbReference type="Gene3D" id="3.40.50.2300">
    <property type="match status" value="1"/>
</dbReference>
<dbReference type="OrthoDB" id="3197131at2"/>
<dbReference type="GO" id="GO:0006355">
    <property type="term" value="P:regulation of DNA-templated transcription"/>
    <property type="evidence" value="ECO:0007669"/>
    <property type="project" value="TreeGrafter"/>
</dbReference>
<evidence type="ECO:0000256" key="3">
    <source>
        <dbReference type="ARBA" id="ARBA00023015"/>
    </source>
</evidence>
<evidence type="ECO:0000256" key="1">
    <source>
        <dbReference type="ARBA" id="ARBA00022553"/>
    </source>
</evidence>
<dbReference type="InterPro" id="IPR011006">
    <property type="entry name" value="CheY-like_superfamily"/>
</dbReference>
<keyword evidence="2" id="KW-0902">Two-component regulatory system</keyword>
<dbReference type="GO" id="GO:0005829">
    <property type="term" value="C:cytosol"/>
    <property type="evidence" value="ECO:0007669"/>
    <property type="project" value="TreeGrafter"/>
</dbReference>
<dbReference type="SUPFAM" id="SSF52172">
    <property type="entry name" value="CheY-like"/>
    <property type="match status" value="1"/>
</dbReference>
<dbReference type="PANTHER" id="PTHR48111">
    <property type="entry name" value="REGULATOR OF RPOS"/>
    <property type="match status" value="1"/>
</dbReference>
<name>A0A8J3S6P9_PLARO</name>
<evidence type="ECO:0000256" key="2">
    <source>
        <dbReference type="ARBA" id="ARBA00023012"/>
    </source>
</evidence>
<dbReference type="EMBL" id="BOOI01000095">
    <property type="protein sequence ID" value="GIH88942.1"/>
    <property type="molecule type" value="Genomic_DNA"/>
</dbReference>
<dbReference type="GO" id="GO:0032993">
    <property type="term" value="C:protein-DNA complex"/>
    <property type="evidence" value="ECO:0007669"/>
    <property type="project" value="TreeGrafter"/>
</dbReference>
<dbReference type="PANTHER" id="PTHR48111:SF4">
    <property type="entry name" value="DNA-BINDING DUAL TRANSCRIPTIONAL REGULATOR OMPR"/>
    <property type="match status" value="1"/>
</dbReference>
<evidence type="ECO:0000313" key="8">
    <source>
        <dbReference type="EMBL" id="GIH88942.1"/>
    </source>
</evidence>
<feature type="modified residue" description="4-aspartylphosphate" evidence="6">
    <location>
        <position position="52"/>
    </location>
</feature>
<protein>
    <recommendedName>
        <fullName evidence="7">Response regulatory domain-containing protein</fullName>
    </recommendedName>
</protein>
<keyword evidence="5" id="KW-0804">Transcription</keyword>
<sequence length="126" mass="13715">MARMLVVDDDADIRDLIVFRLEQAGHQVRAVGDGTAALAAVAGERFDLVVLDWMLPGLTGPEICRRLRALPEGQHLAVLMLTAKAHEADVEAGFQAGADDYLIKPFSPRELSVRAEALLSRLRLGI</sequence>
<dbReference type="Proteomes" id="UP000655044">
    <property type="component" value="Unassembled WGS sequence"/>
</dbReference>
<keyword evidence="4" id="KW-0238">DNA-binding</keyword>
<dbReference type="GO" id="GO:0000156">
    <property type="term" value="F:phosphorelay response regulator activity"/>
    <property type="evidence" value="ECO:0007669"/>
    <property type="project" value="TreeGrafter"/>
</dbReference>
<dbReference type="PROSITE" id="PS50110">
    <property type="entry name" value="RESPONSE_REGULATORY"/>
    <property type="match status" value="1"/>
</dbReference>
<keyword evidence="1 6" id="KW-0597">Phosphoprotein</keyword>
<dbReference type="FunFam" id="3.40.50.2300:FF:000001">
    <property type="entry name" value="DNA-binding response regulator PhoB"/>
    <property type="match status" value="1"/>
</dbReference>
<reference evidence="8" key="1">
    <citation type="submission" date="2021-01" db="EMBL/GenBank/DDBJ databases">
        <title>Whole genome shotgun sequence of Planobispora rosea NBRC 15558.</title>
        <authorList>
            <person name="Komaki H."/>
            <person name="Tamura T."/>
        </authorList>
    </citation>
    <scope>NUCLEOTIDE SEQUENCE</scope>
    <source>
        <strain evidence="8">NBRC 15558</strain>
    </source>
</reference>
<organism evidence="8 9">
    <name type="scientific">Planobispora rosea</name>
    <dbReference type="NCBI Taxonomy" id="35762"/>
    <lineage>
        <taxon>Bacteria</taxon>
        <taxon>Bacillati</taxon>
        <taxon>Actinomycetota</taxon>
        <taxon>Actinomycetes</taxon>
        <taxon>Streptosporangiales</taxon>
        <taxon>Streptosporangiaceae</taxon>
        <taxon>Planobispora</taxon>
    </lineage>
</organism>
<evidence type="ECO:0000256" key="6">
    <source>
        <dbReference type="PROSITE-ProRule" id="PRU00169"/>
    </source>
</evidence>
<evidence type="ECO:0000313" key="9">
    <source>
        <dbReference type="Proteomes" id="UP000655044"/>
    </source>
</evidence>
<comment type="caution">
    <text evidence="8">The sequence shown here is derived from an EMBL/GenBank/DDBJ whole genome shotgun (WGS) entry which is preliminary data.</text>
</comment>
<evidence type="ECO:0000256" key="5">
    <source>
        <dbReference type="ARBA" id="ARBA00023163"/>
    </source>
</evidence>
<dbReference type="InterPro" id="IPR039420">
    <property type="entry name" value="WalR-like"/>
</dbReference>
<dbReference type="Pfam" id="PF00072">
    <property type="entry name" value="Response_reg"/>
    <property type="match status" value="1"/>
</dbReference>
<keyword evidence="3" id="KW-0805">Transcription regulation</keyword>
<dbReference type="RefSeq" id="WP_068923569.1">
    <property type="nucleotide sequence ID" value="NZ_BMQP01000064.1"/>
</dbReference>
<proteinExistence type="predicted"/>
<keyword evidence="9" id="KW-1185">Reference proteome</keyword>
<dbReference type="GO" id="GO:0000976">
    <property type="term" value="F:transcription cis-regulatory region binding"/>
    <property type="evidence" value="ECO:0007669"/>
    <property type="project" value="TreeGrafter"/>
</dbReference>
<feature type="domain" description="Response regulatory" evidence="7">
    <location>
        <begin position="3"/>
        <end position="119"/>
    </location>
</feature>
<dbReference type="AlphaFoldDB" id="A0A8J3S6P9"/>
<gene>
    <name evidence="8" type="ORF">Pro02_73500</name>
</gene>